<evidence type="ECO:0000313" key="1">
    <source>
        <dbReference type="EMBL" id="KAF3960396.1"/>
    </source>
</evidence>
<evidence type="ECO:0000313" key="2">
    <source>
        <dbReference type="Proteomes" id="UP000737018"/>
    </source>
</evidence>
<proteinExistence type="predicted"/>
<dbReference type="AlphaFoldDB" id="A0A8J4QVI1"/>
<name>A0A8J4QVI1_9ROSI</name>
<accession>A0A8J4QVI1</accession>
<reference evidence="1" key="1">
    <citation type="submission" date="2020-03" db="EMBL/GenBank/DDBJ databases">
        <title>Castanea mollissima Vanexum genome sequencing.</title>
        <authorList>
            <person name="Staton M."/>
        </authorList>
    </citation>
    <scope>NUCLEOTIDE SEQUENCE</scope>
    <source>
        <tissue evidence="1">Leaf</tissue>
    </source>
</reference>
<keyword evidence="2" id="KW-1185">Reference proteome</keyword>
<organism evidence="1 2">
    <name type="scientific">Castanea mollissima</name>
    <name type="common">Chinese chestnut</name>
    <dbReference type="NCBI Taxonomy" id="60419"/>
    <lineage>
        <taxon>Eukaryota</taxon>
        <taxon>Viridiplantae</taxon>
        <taxon>Streptophyta</taxon>
        <taxon>Embryophyta</taxon>
        <taxon>Tracheophyta</taxon>
        <taxon>Spermatophyta</taxon>
        <taxon>Magnoliopsida</taxon>
        <taxon>eudicotyledons</taxon>
        <taxon>Gunneridae</taxon>
        <taxon>Pentapetalae</taxon>
        <taxon>rosids</taxon>
        <taxon>fabids</taxon>
        <taxon>Fagales</taxon>
        <taxon>Fagaceae</taxon>
        <taxon>Castanea</taxon>
    </lineage>
</organism>
<sequence length="77" mass="9187">MTNKTLLQPEVMSPMQLHHFLSRLLGIPPTPLRSPPVNQEQEVLHGLFVYDKRLAKKRRKRLLWCIESLKREDKRKD</sequence>
<comment type="caution">
    <text evidence="1">The sequence shown here is derived from an EMBL/GenBank/DDBJ whole genome shotgun (WGS) entry which is preliminary data.</text>
</comment>
<gene>
    <name evidence="1" type="ORF">CMV_014880</name>
</gene>
<protein>
    <submittedName>
        <fullName evidence="1">Uncharacterized protein</fullName>
    </submittedName>
</protein>
<dbReference type="Proteomes" id="UP000737018">
    <property type="component" value="Unassembled WGS sequence"/>
</dbReference>
<dbReference type="EMBL" id="JRKL02002115">
    <property type="protein sequence ID" value="KAF3960396.1"/>
    <property type="molecule type" value="Genomic_DNA"/>
</dbReference>